<feature type="compositionally biased region" description="Polar residues" evidence="1">
    <location>
        <begin position="71"/>
        <end position="80"/>
    </location>
</feature>
<dbReference type="Proteomes" id="UP000245488">
    <property type="component" value="Chromosome"/>
</dbReference>
<feature type="compositionally biased region" description="Basic and acidic residues" evidence="1">
    <location>
        <begin position="61"/>
        <end position="70"/>
    </location>
</feature>
<keyword evidence="3" id="KW-1185">Reference proteome</keyword>
<evidence type="ECO:0008006" key="4">
    <source>
        <dbReference type="Google" id="ProtNLM"/>
    </source>
</evidence>
<organism evidence="2 3">
    <name type="scientific">Butyrivibrio fibrisolvens</name>
    <dbReference type="NCBI Taxonomy" id="831"/>
    <lineage>
        <taxon>Bacteria</taxon>
        <taxon>Bacillati</taxon>
        <taxon>Bacillota</taxon>
        <taxon>Clostridia</taxon>
        <taxon>Lachnospirales</taxon>
        <taxon>Lachnospiraceae</taxon>
        <taxon>Butyrivibrio</taxon>
    </lineage>
</organism>
<dbReference type="PROSITE" id="PS51257">
    <property type="entry name" value="PROKAR_LIPOPROTEIN"/>
    <property type="match status" value="1"/>
</dbReference>
<reference evidence="2 3" key="1">
    <citation type="submission" date="2017-09" db="EMBL/GenBank/DDBJ databases">
        <title>High-quality draft genome sequence of Butyrivibrio fibrisolvens INBov1, isolated from cow rumen.</title>
        <authorList>
            <person name="Rodriguez Hernaez J."/>
            <person name="Rivarola M."/>
            <person name="Paniego N."/>
            <person name="Cravero S."/>
            <person name="Ceron Cucchi M."/>
            <person name="Martinez M.C."/>
        </authorList>
    </citation>
    <scope>NUCLEOTIDE SEQUENCE [LARGE SCALE GENOMIC DNA]</scope>
    <source>
        <strain evidence="2 3">INBov1</strain>
    </source>
</reference>
<accession>A0A317G7S1</accession>
<evidence type="ECO:0000313" key="2">
    <source>
        <dbReference type="EMBL" id="PWT29241.1"/>
    </source>
</evidence>
<evidence type="ECO:0000313" key="3">
    <source>
        <dbReference type="Proteomes" id="UP000245488"/>
    </source>
</evidence>
<sequence>MKKKYLILAFALCVVLSGCGEKSEISSKGESMNVSADTASDEGASAHNDDAGTASDNNSQEDTKQEESNKDNNQSDTQIESTASTGDTTASSVDAVPSDTTAITQDMAYQGVDNYCHKEYDWSIAKDNPDIMYVYMGEETDTEYLVIFRSYTGSFVYFYVNKSTGLTRMVDVVPLMDLEEESGTINIYDYL</sequence>
<name>A0A317G7S1_BUTFI</name>
<evidence type="ECO:0000256" key="1">
    <source>
        <dbReference type="SAM" id="MobiDB-lite"/>
    </source>
</evidence>
<dbReference type="EMBL" id="NXNG01000001">
    <property type="protein sequence ID" value="PWT29241.1"/>
    <property type="molecule type" value="Genomic_DNA"/>
</dbReference>
<protein>
    <recommendedName>
        <fullName evidence="4">Lipoprotein</fullName>
    </recommendedName>
</protein>
<comment type="caution">
    <text evidence="2">The sequence shown here is derived from an EMBL/GenBank/DDBJ whole genome shotgun (WGS) entry which is preliminary data.</text>
</comment>
<feature type="region of interest" description="Disordered" evidence="1">
    <location>
        <begin position="24"/>
        <end position="97"/>
    </location>
</feature>
<dbReference type="AlphaFoldDB" id="A0A317G7S1"/>
<proteinExistence type="predicted"/>
<dbReference type="RefSeq" id="WP_110074178.1">
    <property type="nucleotide sequence ID" value="NZ_CM009896.1"/>
</dbReference>
<gene>
    <name evidence="2" type="ORF">CPT75_20120</name>
</gene>
<feature type="compositionally biased region" description="Low complexity" evidence="1">
    <location>
        <begin position="81"/>
        <end position="95"/>
    </location>
</feature>